<dbReference type="HOGENOM" id="CLU_2710128_0_0_1"/>
<proteinExistence type="predicted"/>
<evidence type="ECO:0000313" key="3">
    <source>
        <dbReference type="Proteomes" id="UP000011713"/>
    </source>
</evidence>
<feature type="compositionally biased region" description="Polar residues" evidence="1">
    <location>
        <begin position="7"/>
        <end position="20"/>
    </location>
</feature>
<dbReference type="EMBL" id="JH598253">
    <property type="status" value="NOT_ANNOTATED_CDS"/>
    <property type="molecule type" value="Genomic_DNA"/>
</dbReference>
<reference evidence="3" key="1">
    <citation type="journal article" date="2010" name="Science">
        <title>Signatures of adaptation to obligate biotrophy in the Hyaloperonospora arabidopsidis genome.</title>
        <authorList>
            <person name="Baxter L."/>
            <person name="Tripathy S."/>
            <person name="Ishaque N."/>
            <person name="Boot N."/>
            <person name="Cabral A."/>
            <person name="Kemen E."/>
            <person name="Thines M."/>
            <person name="Ah-Fong A."/>
            <person name="Anderson R."/>
            <person name="Badejoko W."/>
            <person name="Bittner-Eddy P."/>
            <person name="Boore J.L."/>
            <person name="Chibucos M.C."/>
            <person name="Coates M."/>
            <person name="Dehal P."/>
            <person name="Delehaunty K."/>
            <person name="Dong S."/>
            <person name="Downton P."/>
            <person name="Dumas B."/>
            <person name="Fabro G."/>
            <person name="Fronick C."/>
            <person name="Fuerstenberg S.I."/>
            <person name="Fulton L."/>
            <person name="Gaulin E."/>
            <person name="Govers F."/>
            <person name="Hughes L."/>
            <person name="Humphray S."/>
            <person name="Jiang R.H."/>
            <person name="Judelson H."/>
            <person name="Kamoun S."/>
            <person name="Kyung K."/>
            <person name="Meijer H."/>
            <person name="Minx P."/>
            <person name="Morris P."/>
            <person name="Nelson J."/>
            <person name="Phuntumart V."/>
            <person name="Qutob D."/>
            <person name="Rehmany A."/>
            <person name="Rougon-Cardoso A."/>
            <person name="Ryden P."/>
            <person name="Torto-Alalibo T."/>
            <person name="Studholme D."/>
            <person name="Wang Y."/>
            <person name="Win J."/>
            <person name="Wood J."/>
            <person name="Clifton S.W."/>
            <person name="Rogers J."/>
            <person name="Van den Ackerveken G."/>
            <person name="Jones J.D."/>
            <person name="McDowell J.M."/>
            <person name="Beynon J."/>
            <person name="Tyler B.M."/>
        </authorList>
    </citation>
    <scope>NUCLEOTIDE SEQUENCE [LARGE SCALE GENOMIC DNA]</scope>
    <source>
        <strain evidence="3">Emoy2</strain>
    </source>
</reference>
<dbReference type="InParanoid" id="M4B494"/>
<keyword evidence="3" id="KW-1185">Reference proteome</keyword>
<evidence type="ECO:0000313" key="2">
    <source>
        <dbReference type="EnsemblProtists" id="HpaP801093"/>
    </source>
</evidence>
<sequence>MAHFDRTTSAPLGGSTTCESATEDVESIAGVGMTAGGLIRLRWQPRSVDRPLAGRRPRRVLRDLDPTRVKTWL</sequence>
<evidence type="ECO:0000256" key="1">
    <source>
        <dbReference type="SAM" id="MobiDB-lite"/>
    </source>
</evidence>
<dbReference type="EnsemblProtists" id="HpaT801093">
    <property type="protein sequence ID" value="HpaP801093"/>
    <property type="gene ID" value="HpaG801093"/>
</dbReference>
<dbReference type="AlphaFoldDB" id="M4B494"/>
<protein>
    <submittedName>
        <fullName evidence="2">Uncharacterized protein</fullName>
    </submittedName>
</protein>
<name>M4B494_HYAAE</name>
<dbReference type="Proteomes" id="UP000011713">
    <property type="component" value="Unassembled WGS sequence"/>
</dbReference>
<reference evidence="2" key="2">
    <citation type="submission" date="2015-06" db="UniProtKB">
        <authorList>
            <consortium name="EnsemblProtists"/>
        </authorList>
    </citation>
    <scope>IDENTIFICATION</scope>
    <source>
        <strain evidence="2">Emoy2</strain>
    </source>
</reference>
<feature type="region of interest" description="Disordered" evidence="1">
    <location>
        <begin position="1"/>
        <end position="22"/>
    </location>
</feature>
<accession>M4B494</accession>
<organism evidence="2 3">
    <name type="scientific">Hyaloperonospora arabidopsidis (strain Emoy2)</name>
    <name type="common">Downy mildew agent</name>
    <name type="synonym">Peronospora arabidopsidis</name>
    <dbReference type="NCBI Taxonomy" id="559515"/>
    <lineage>
        <taxon>Eukaryota</taxon>
        <taxon>Sar</taxon>
        <taxon>Stramenopiles</taxon>
        <taxon>Oomycota</taxon>
        <taxon>Peronosporomycetes</taxon>
        <taxon>Peronosporales</taxon>
        <taxon>Peronosporaceae</taxon>
        <taxon>Hyaloperonospora</taxon>
    </lineage>
</organism>
<dbReference type="VEuPathDB" id="FungiDB:HpaG801093"/>